<dbReference type="PANTHER" id="PTHR30040">
    <property type="entry name" value="THIAMINE BIOSYNTHESIS LIPOPROTEIN APBE"/>
    <property type="match status" value="1"/>
</dbReference>
<evidence type="ECO:0000256" key="7">
    <source>
        <dbReference type="ARBA" id="ARBA00022827"/>
    </source>
</evidence>
<name>A0ABQ6HQK1_9MICO</name>
<dbReference type="Proteomes" id="UP001157109">
    <property type="component" value="Unassembled WGS sequence"/>
</dbReference>
<comment type="catalytic activity">
    <reaction evidence="10">
        <text>L-threonyl-[protein] + FAD = FMN-L-threonyl-[protein] + AMP + H(+)</text>
        <dbReference type="Rhea" id="RHEA:36847"/>
        <dbReference type="Rhea" id="RHEA-COMP:11060"/>
        <dbReference type="Rhea" id="RHEA-COMP:11061"/>
        <dbReference type="ChEBI" id="CHEBI:15378"/>
        <dbReference type="ChEBI" id="CHEBI:30013"/>
        <dbReference type="ChEBI" id="CHEBI:57692"/>
        <dbReference type="ChEBI" id="CHEBI:74257"/>
        <dbReference type="ChEBI" id="CHEBI:456215"/>
        <dbReference type="EC" id="2.7.1.180"/>
    </reaction>
</comment>
<evidence type="ECO:0000256" key="5">
    <source>
        <dbReference type="ARBA" id="ARBA00022679"/>
    </source>
</evidence>
<gene>
    <name evidence="11" type="primary">apbE</name>
    <name evidence="11" type="ORF">GCM10025862_19490</name>
</gene>
<dbReference type="SUPFAM" id="SSF143631">
    <property type="entry name" value="ApbE-like"/>
    <property type="match status" value="1"/>
</dbReference>
<organism evidence="11 12">
    <name type="scientific">Arsenicicoccus piscis</name>
    <dbReference type="NCBI Taxonomy" id="673954"/>
    <lineage>
        <taxon>Bacteria</taxon>
        <taxon>Bacillati</taxon>
        <taxon>Actinomycetota</taxon>
        <taxon>Actinomycetes</taxon>
        <taxon>Micrococcales</taxon>
        <taxon>Intrasporangiaceae</taxon>
        <taxon>Arsenicicoccus</taxon>
    </lineage>
</organism>
<evidence type="ECO:0000256" key="2">
    <source>
        <dbReference type="ARBA" id="ARBA00011955"/>
    </source>
</evidence>
<evidence type="ECO:0000256" key="6">
    <source>
        <dbReference type="ARBA" id="ARBA00022723"/>
    </source>
</evidence>
<dbReference type="Gene3D" id="3.10.520.10">
    <property type="entry name" value="ApbE-like domains"/>
    <property type="match status" value="2"/>
</dbReference>
<dbReference type="EMBL" id="BSUJ01000001">
    <property type="protein sequence ID" value="GMA19928.1"/>
    <property type="molecule type" value="Genomic_DNA"/>
</dbReference>
<evidence type="ECO:0000256" key="1">
    <source>
        <dbReference type="ARBA" id="ARBA00001946"/>
    </source>
</evidence>
<keyword evidence="4" id="KW-0285">Flavoprotein</keyword>
<dbReference type="InterPro" id="IPR003374">
    <property type="entry name" value="ApbE-like_sf"/>
</dbReference>
<evidence type="ECO:0000313" key="12">
    <source>
        <dbReference type="Proteomes" id="UP001157109"/>
    </source>
</evidence>
<keyword evidence="8" id="KW-0460">Magnesium</keyword>
<dbReference type="RefSeq" id="WP_241444577.1">
    <property type="nucleotide sequence ID" value="NZ_JAKZHV010000006.1"/>
</dbReference>
<evidence type="ECO:0000256" key="3">
    <source>
        <dbReference type="ARBA" id="ARBA00016337"/>
    </source>
</evidence>
<evidence type="ECO:0000313" key="11">
    <source>
        <dbReference type="EMBL" id="GMA19928.1"/>
    </source>
</evidence>
<dbReference type="PANTHER" id="PTHR30040:SF2">
    <property type="entry name" value="FAD:PROTEIN FMN TRANSFERASE"/>
    <property type="match status" value="1"/>
</dbReference>
<dbReference type="GO" id="GO:0016740">
    <property type="term" value="F:transferase activity"/>
    <property type="evidence" value="ECO:0007669"/>
    <property type="project" value="UniProtKB-KW"/>
</dbReference>
<proteinExistence type="predicted"/>
<reference evidence="12" key="1">
    <citation type="journal article" date="2019" name="Int. J. Syst. Evol. Microbiol.">
        <title>The Global Catalogue of Microorganisms (GCM) 10K type strain sequencing project: providing services to taxonomists for standard genome sequencing and annotation.</title>
        <authorList>
            <consortium name="The Broad Institute Genomics Platform"/>
            <consortium name="The Broad Institute Genome Sequencing Center for Infectious Disease"/>
            <person name="Wu L."/>
            <person name="Ma J."/>
        </authorList>
    </citation>
    <scope>NUCLEOTIDE SEQUENCE [LARGE SCALE GENOMIC DNA]</scope>
    <source>
        <strain evidence="12">NBRC 105830</strain>
    </source>
</reference>
<comment type="caution">
    <text evidence="11">The sequence shown here is derived from an EMBL/GenBank/DDBJ whole genome shotgun (WGS) entry which is preliminary data.</text>
</comment>
<keyword evidence="5 11" id="KW-0808">Transferase</keyword>
<keyword evidence="7" id="KW-0274">FAD</keyword>
<keyword evidence="6" id="KW-0479">Metal-binding</keyword>
<comment type="cofactor">
    <cofactor evidence="1">
        <name>Mg(2+)</name>
        <dbReference type="ChEBI" id="CHEBI:18420"/>
    </cofactor>
</comment>
<protein>
    <recommendedName>
        <fullName evidence="3">FAD:protein FMN transferase</fullName>
        <ecNumber evidence="2">2.7.1.180</ecNumber>
    </recommendedName>
    <alternativeName>
        <fullName evidence="9">Flavin transferase</fullName>
    </alternativeName>
</protein>
<dbReference type="Pfam" id="PF02424">
    <property type="entry name" value="ApbE"/>
    <property type="match status" value="1"/>
</dbReference>
<keyword evidence="12" id="KW-1185">Reference proteome</keyword>
<accession>A0ABQ6HQK1</accession>
<sequence>MAAKVSTVEHRAFVAQIMGLPISVHVRGPQARGLDVESAVQRVFSRLRWVDEVFSTWKPASPISRLRRGEVELADLSGPVREVAALCAEAEQLTEGTFSAWLPQRPDGVVPSAPRLFDPTGLVKGWGVERAAQVLRELPRHTFCINAGGDLVAGHGPDVDPGLAEQPWRIGLENPADRTQILQTVELATGALATSGTAARGSHLLDPRTGLPSTRRGSVTVVGTDLTWVDVWATAVFVGDTSTRALAEADPRVHQVIDLRAR</sequence>
<dbReference type="EC" id="2.7.1.180" evidence="2"/>
<evidence type="ECO:0000256" key="4">
    <source>
        <dbReference type="ARBA" id="ARBA00022630"/>
    </source>
</evidence>
<evidence type="ECO:0000256" key="10">
    <source>
        <dbReference type="ARBA" id="ARBA00048540"/>
    </source>
</evidence>
<evidence type="ECO:0000256" key="9">
    <source>
        <dbReference type="ARBA" id="ARBA00031306"/>
    </source>
</evidence>
<dbReference type="InterPro" id="IPR024932">
    <property type="entry name" value="ApbE"/>
</dbReference>
<evidence type="ECO:0000256" key="8">
    <source>
        <dbReference type="ARBA" id="ARBA00022842"/>
    </source>
</evidence>